<dbReference type="GO" id="GO:0005576">
    <property type="term" value="C:extracellular region"/>
    <property type="evidence" value="ECO:0007669"/>
    <property type="project" value="UniProtKB-SubCell"/>
</dbReference>
<evidence type="ECO:0000256" key="9">
    <source>
        <dbReference type="ARBA" id="ARBA00023028"/>
    </source>
</evidence>
<organism evidence="13 14">
    <name type="scientific">Araneus ventricosus</name>
    <name type="common">Orbweaver spider</name>
    <name type="synonym">Epeira ventricosa</name>
    <dbReference type="NCBI Taxonomy" id="182803"/>
    <lineage>
        <taxon>Eukaryota</taxon>
        <taxon>Metazoa</taxon>
        <taxon>Ecdysozoa</taxon>
        <taxon>Arthropoda</taxon>
        <taxon>Chelicerata</taxon>
        <taxon>Arachnida</taxon>
        <taxon>Araneae</taxon>
        <taxon>Araneomorphae</taxon>
        <taxon>Entelegynae</taxon>
        <taxon>Araneoidea</taxon>
        <taxon>Araneidae</taxon>
        <taxon>Araneus</taxon>
    </lineage>
</organism>
<dbReference type="Gene3D" id="1.25.40.20">
    <property type="entry name" value="Ankyrin repeat-containing domain"/>
    <property type="match status" value="1"/>
</dbReference>
<name>A0A4Y2I820_ARAVE</name>
<comment type="caution">
    <text evidence="13">The sequence shown here is derived from an EMBL/GenBank/DDBJ whole genome shotgun (WGS) entry which is preliminary data.</text>
</comment>
<comment type="subcellular location">
    <subcellularLocation>
        <location evidence="2">Secreted</location>
    </subcellularLocation>
    <subcellularLocation>
        <location evidence="1">Target cell membrane</location>
    </subcellularLocation>
</comment>
<sequence length="451" mass="51453">MTVDSKLSEIMVNLNNSDRCELTSRDILFESSELKYLNMFPHCLDRCIKMDLNEQLLSSLNEFVSGDKVKHIQQLLTKGADPNAVDSCGNRPIHLAIMNSPGNFELVLEIIGFGADLNVVNNYGSTPLTFSLEKRCHKTTEILIKRRIDLSFQCQRGWTAVMIASMIGDLWSVRILLEHGANVNTYDATKKTALMYAIEGNYPKVIKELLEYGANPAMRDATNKTALCTYLEKPYPDLDVINELLLHCACFIGLEKNAQASFMKIMKICLRGKPPYHACVRTIIKIQMLLTCDHRSVSEFEDWYDFAQDCCSEIRYMGGNVIGRCNNVRTLLVRSLQGCMLKERELEELLPVVANNCFPIYSDILRAHLRKPFLRNKFMNMRMYAKKEGKNEIILLNSDVNLMLKSYLSDDDVTNFVLASSSIKTDSHEKIMYSSLYPKGKSYSWKDLTDE</sequence>
<keyword evidence="5" id="KW-1052">Target cell membrane</keyword>
<keyword evidence="11" id="KW-0472">Membrane</keyword>
<dbReference type="PANTHER" id="PTHR24123:SF33">
    <property type="entry name" value="PROTEIN HOS4"/>
    <property type="match status" value="1"/>
</dbReference>
<dbReference type="OrthoDB" id="6437368at2759"/>
<proteinExistence type="predicted"/>
<evidence type="ECO:0000256" key="3">
    <source>
        <dbReference type="ARBA" id="ARBA00022483"/>
    </source>
</evidence>
<keyword evidence="9" id="KW-0638">Presynaptic neurotoxin</keyword>
<keyword evidence="3" id="KW-0268">Exocytosis</keyword>
<dbReference type="PROSITE" id="PS50088">
    <property type="entry name" value="ANK_REPEAT"/>
    <property type="match status" value="3"/>
</dbReference>
<feature type="repeat" description="ANK" evidence="12">
    <location>
        <begin position="156"/>
        <end position="188"/>
    </location>
</feature>
<dbReference type="GO" id="GO:0006887">
    <property type="term" value="P:exocytosis"/>
    <property type="evidence" value="ECO:0007669"/>
    <property type="project" value="UniProtKB-KW"/>
</dbReference>
<dbReference type="InterPro" id="IPR036770">
    <property type="entry name" value="Ankyrin_rpt-contain_sf"/>
</dbReference>
<accession>A0A4Y2I820</accession>
<dbReference type="Pfam" id="PF13857">
    <property type="entry name" value="Ank_5"/>
    <property type="match status" value="1"/>
</dbReference>
<dbReference type="InterPro" id="IPR002110">
    <property type="entry name" value="Ankyrin_rpt"/>
</dbReference>
<keyword evidence="7" id="KW-0528">Neurotoxin</keyword>
<dbReference type="EMBL" id="BGPR01002436">
    <property type="protein sequence ID" value="GBM73409.1"/>
    <property type="molecule type" value="Genomic_DNA"/>
</dbReference>
<evidence type="ECO:0000256" key="6">
    <source>
        <dbReference type="ARBA" id="ARBA00022656"/>
    </source>
</evidence>
<dbReference type="InterPro" id="IPR051165">
    <property type="entry name" value="Multifunctional_ANK_Repeat"/>
</dbReference>
<evidence type="ECO:0000256" key="7">
    <source>
        <dbReference type="ARBA" id="ARBA00022699"/>
    </source>
</evidence>
<dbReference type="GO" id="GO:0044231">
    <property type="term" value="C:host cell presynaptic membrane"/>
    <property type="evidence" value="ECO:0007669"/>
    <property type="project" value="UniProtKB-KW"/>
</dbReference>
<evidence type="ECO:0000256" key="1">
    <source>
        <dbReference type="ARBA" id="ARBA00004175"/>
    </source>
</evidence>
<reference evidence="13 14" key="1">
    <citation type="journal article" date="2019" name="Sci. Rep.">
        <title>Orb-weaving spider Araneus ventricosus genome elucidates the spidroin gene catalogue.</title>
        <authorList>
            <person name="Kono N."/>
            <person name="Nakamura H."/>
            <person name="Ohtoshi R."/>
            <person name="Moran D.A.P."/>
            <person name="Shinohara A."/>
            <person name="Yoshida Y."/>
            <person name="Fujiwara M."/>
            <person name="Mori M."/>
            <person name="Tomita M."/>
            <person name="Arakawa K."/>
        </authorList>
    </citation>
    <scope>NUCLEOTIDE SEQUENCE [LARGE SCALE GENOMIC DNA]</scope>
</reference>
<keyword evidence="8" id="KW-0677">Repeat</keyword>
<evidence type="ECO:0000256" key="8">
    <source>
        <dbReference type="ARBA" id="ARBA00022737"/>
    </source>
</evidence>
<keyword evidence="4" id="KW-0964">Secreted</keyword>
<dbReference type="PROSITE" id="PS50297">
    <property type="entry name" value="ANK_REP_REGION"/>
    <property type="match status" value="2"/>
</dbReference>
<dbReference type="Pfam" id="PF12796">
    <property type="entry name" value="Ank_2"/>
    <property type="match status" value="1"/>
</dbReference>
<dbReference type="SMART" id="SM00248">
    <property type="entry name" value="ANK"/>
    <property type="match status" value="6"/>
</dbReference>
<dbReference type="GO" id="GO:0090729">
    <property type="term" value="F:toxin activity"/>
    <property type="evidence" value="ECO:0007669"/>
    <property type="project" value="UniProtKB-KW"/>
</dbReference>
<keyword evidence="6" id="KW-0800">Toxin</keyword>
<protein>
    <submittedName>
        <fullName evidence="13">Uncharacterized protein</fullName>
    </submittedName>
</protein>
<feature type="repeat" description="ANK" evidence="12">
    <location>
        <begin position="88"/>
        <end position="122"/>
    </location>
</feature>
<dbReference type="AlphaFoldDB" id="A0A4Y2I820"/>
<evidence type="ECO:0000256" key="12">
    <source>
        <dbReference type="PROSITE-ProRule" id="PRU00023"/>
    </source>
</evidence>
<evidence type="ECO:0000256" key="5">
    <source>
        <dbReference type="ARBA" id="ARBA00022537"/>
    </source>
</evidence>
<dbReference type="GO" id="GO:0044218">
    <property type="term" value="C:other organism cell membrane"/>
    <property type="evidence" value="ECO:0007669"/>
    <property type="project" value="UniProtKB-KW"/>
</dbReference>
<evidence type="ECO:0000256" key="4">
    <source>
        <dbReference type="ARBA" id="ARBA00022525"/>
    </source>
</evidence>
<evidence type="ECO:0000256" key="11">
    <source>
        <dbReference type="ARBA" id="ARBA00023298"/>
    </source>
</evidence>
<feature type="repeat" description="ANK" evidence="12">
    <location>
        <begin position="189"/>
        <end position="221"/>
    </location>
</feature>
<keyword evidence="14" id="KW-1185">Reference proteome</keyword>
<keyword evidence="11" id="KW-1053">Target membrane</keyword>
<dbReference type="PANTHER" id="PTHR24123">
    <property type="entry name" value="ANKYRIN REPEAT-CONTAINING"/>
    <property type="match status" value="1"/>
</dbReference>
<dbReference type="SUPFAM" id="SSF48403">
    <property type="entry name" value="Ankyrin repeat"/>
    <property type="match status" value="1"/>
</dbReference>
<dbReference type="Proteomes" id="UP000499080">
    <property type="component" value="Unassembled WGS sequence"/>
</dbReference>
<gene>
    <name evidence="13" type="ORF">AVEN_163205_1</name>
</gene>
<evidence type="ECO:0000313" key="14">
    <source>
        <dbReference type="Proteomes" id="UP000499080"/>
    </source>
</evidence>
<keyword evidence="10 12" id="KW-0040">ANK repeat</keyword>
<evidence type="ECO:0000256" key="10">
    <source>
        <dbReference type="ARBA" id="ARBA00023043"/>
    </source>
</evidence>
<evidence type="ECO:0000256" key="2">
    <source>
        <dbReference type="ARBA" id="ARBA00004613"/>
    </source>
</evidence>
<evidence type="ECO:0000313" key="13">
    <source>
        <dbReference type="EMBL" id="GBM73409.1"/>
    </source>
</evidence>